<gene>
    <name evidence="1" type="ORF">RESH_02241</name>
</gene>
<reference evidence="1 2" key="1">
    <citation type="journal article" date="2013" name="Mar. Genomics">
        <title>Expression of sulfatases in Rhodopirellula baltica and the diversity of sulfatases in the genus Rhodopirellula.</title>
        <authorList>
            <person name="Wegner C.E."/>
            <person name="Richter-Heitmann T."/>
            <person name="Klindworth A."/>
            <person name="Klockow C."/>
            <person name="Richter M."/>
            <person name="Achstetter T."/>
            <person name="Glockner F.O."/>
            <person name="Harder J."/>
        </authorList>
    </citation>
    <scope>NUCLEOTIDE SEQUENCE [LARGE SCALE GENOMIC DNA]</scope>
    <source>
        <strain evidence="1 2">SH398</strain>
    </source>
</reference>
<proteinExistence type="predicted"/>
<protein>
    <submittedName>
        <fullName evidence="1">Uncharacterized protein</fullName>
    </submittedName>
</protein>
<name>M5SLX7_9BACT</name>
<comment type="caution">
    <text evidence="1">The sequence shown here is derived from an EMBL/GenBank/DDBJ whole genome shotgun (WGS) entry which is preliminary data.</text>
</comment>
<dbReference type="PATRIC" id="fig|1263868.3.peg.2430"/>
<dbReference type="AlphaFoldDB" id="M5SLX7"/>
<dbReference type="Proteomes" id="UP000011996">
    <property type="component" value="Unassembled WGS sequence"/>
</dbReference>
<dbReference type="STRING" id="1263868.RESH_02241"/>
<evidence type="ECO:0000313" key="1">
    <source>
        <dbReference type="EMBL" id="EMI27234.1"/>
    </source>
</evidence>
<evidence type="ECO:0000313" key="2">
    <source>
        <dbReference type="Proteomes" id="UP000011996"/>
    </source>
</evidence>
<sequence length="57" mass="5703">MGHSSAGVMLNGIETLLGIVVCDHASLCSKASVGLPCGTWPTGAVKNESFVGEDASP</sequence>
<dbReference type="EMBL" id="ANOF01000071">
    <property type="protein sequence ID" value="EMI27234.1"/>
    <property type="molecule type" value="Genomic_DNA"/>
</dbReference>
<accession>M5SLX7</accession>
<organism evidence="1 2">
    <name type="scientific">Rhodopirellula europaea SH398</name>
    <dbReference type="NCBI Taxonomy" id="1263868"/>
    <lineage>
        <taxon>Bacteria</taxon>
        <taxon>Pseudomonadati</taxon>
        <taxon>Planctomycetota</taxon>
        <taxon>Planctomycetia</taxon>
        <taxon>Pirellulales</taxon>
        <taxon>Pirellulaceae</taxon>
        <taxon>Rhodopirellula</taxon>
    </lineage>
</organism>